<name>A0A382V341_9ZZZZ</name>
<organism evidence="1">
    <name type="scientific">marine metagenome</name>
    <dbReference type="NCBI Taxonomy" id="408172"/>
    <lineage>
        <taxon>unclassified sequences</taxon>
        <taxon>metagenomes</taxon>
        <taxon>ecological metagenomes</taxon>
    </lineage>
</organism>
<protein>
    <submittedName>
        <fullName evidence="1">Uncharacterized protein</fullName>
    </submittedName>
</protein>
<gene>
    <name evidence="1" type="ORF">METZ01_LOCUS393734</name>
</gene>
<dbReference type="EMBL" id="UINC01148789">
    <property type="protein sequence ID" value="SVD40880.1"/>
    <property type="molecule type" value="Genomic_DNA"/>
</dbReference>
<reference evidence="1" key="1">
    <citation type="submission" date="2018-05" db="EMBL/GenBank/DDBJ databases">
        <authorList>
            <person name="Lanie J.A."/>
            <person name="Ng W.-L."/>
            <person name="Kazmierczak K.M."/>
            <person name="Andrzejewski T.M."/>
            <person name="Davidsen T.M."/>
            <person name="Wayne K.J."/>
            <person name="Tettelin H."/>
            <person name="Glass J.I."/>
            <person name="Rusch D."/>
            <person name="Podicherti R."/>
            <person name="Tsui H.-C.T."/>
            <person name="Winkler M.E."/>
        </authorList>
    </citation>
    <scope>NUCLEOTIDE SEQUENCE</scope>
</reference>
<accession>A0A382V341</accession>
<feature type="non-terminal residue" evidence="1">
    <location>
        <position position="33"/>
    </location>
</feature>
<proteinExistence type="predicted"/>
<dbReference type="AlphaFoldDB" id="A0A382V341"/>
<sequence length="33" mass="3629">MTDQTSDTVTRLNAALEGRYRIDRELGEGGMAT</sequence>
<evidence type="ECO:0000313" key="1">
    <source>
        <dbReference type="EMBL" id="SVD40880.1"/>
    </source>
</evidence>